<comment type="caution">
    <text evidence="3">The sequence shown here is derived from an EMBL/GenBank/DDBJ whole genome shotgun (WGS) entry which is preliminary data.</text>
</comment>
<dbReference type="PANTHER" id="PTHR22946:SF9">
    <property type="entry name" value="POLYKETIDE TRANSFERASE AF380"/>
    <property type="match status" value="1"/>
</dbReference>
<sequence length="355" mass="39727">MAYKLSQINKSGIPPLLKGIESYEQWVEKLTEIRKTWLDYIGGLPASVPVRLKINSQSKSQGHDRFHVQYDTVYGDKVTAYLLIPNGNEGNHTPGRRFPAVIAMHPTIEQGKDDIALSAGRKNRKYAIELVERGYVVLAPDALTAGERIYPGHAAFNSELFYGQHPGWSTVAKNITDHRQGIDVLCSLEDVNPNAIGAIGHSFGAYNAYFLAGADDRIQAVVSSCGFSPFTGDPNPEHWTHRSYPYTHIPKISADLKQDQVPFDFHEIIALCAPTPFFSYAGQDDHIFPHWKSIGEGNQELKKLYRRLGKDDNFQSFIGAGGHDFPKEIRMLAYLFLDQWLANKGEPNQAGERVK</sequence>
<name>A0A917FAX8_9BACL</name>
<dbReference type="InterPro" id="IPR029058">
    <property type="entry name" value="AB_hydrolase_fold"/>
</dbReference>
<dbReference type="Gene3D" id="3.40.50.1820">
    <property type="entry name" value="alpha/beta hydrolase"/>
    <property type="match status" value="1"/>
</dbReference>
<protein>
    <recommendedName>
        <fullName evidence="2">Dienelactone hydrolase domain-containing protein</fullName>
    </recommendedName>
</protein>
<keyword evidence="4" id="KW-1185">Reference proteome</keyword>
<organism evidence="3 4">
    <name type="scientific">Paenibacillus albidus</name>
    <dbReference type="NCBI Taxonomy" id="2041023"/>
    <lineage>
        <taxon>Bacteria</taxon>
        <taxon>Bacillati</taxon>
        <taxon>Bacillota</taxon>
        <taxon>Bacilli</taxon>
        <taxon>Bacillales</taxon>
        <taxon>Paenibacillaceae</taxon>
        <taxon>Paenibacillus</taxon>
    </lineage>
</organism>
<evidence type="ECO:0000313" key="4">
    <source>
        <dbReference type="Proteomes" id="UP000637643"/>
    </source>
</evidence>
<reference evidence="3" key="2">
    <citation type="submission" date="2020-09" db="EMBL/GenBank/DDBJ databases">
        <authorList>
            <person name="Sun Q."/>
            <person name="Zhou Y."/>
        </authorList>
    </citation>
    <scope>NUCLEOTIDE SEQUENCE</scope>
    <source>
        <strain evidence="3">CGMCC 1.16134</strain>
    </source>
</reference>
<proteinExistence type="predicted"/>
<reference evidence="3" key="1">
    <citation type="journal article" date="2014" name="Int. J. Syst. Evol. Microbiol.">
        <title>Complete genome sequence of Corynebacterium casei LMG S-19264T (=DSM 44701T), isolated from a smear-ripened cheese.</title>
        <authorList>
            <consortium name="US DOE Joint Genome Institute (JGI-PGF)"/>
            <person name="Walter F."/>
            <person name="Albersmeier A."/>
            <person name="Kalinowski J."/>
            <person name="Ruckert C."/>
        </authorList>
    </citation>
    <scope>NUCLEOTIDE SEQUENCE</scope>
    <source>
        <strain evidence="3">CGMCC 1.16134</strain>
    </source>
</reference>
<dbReference type="PANTHER" id="PTHR22946">
    <property type="entry name" value="DIENELACTONE HYDROLASE DOMAIN-CONTAINING PROTEIN-RELATED"/>
    <property type="match status" value="1"/>
</dbReference>
<dbReference type="Pfam" id="PF01738">
    <property type="entry name" value="DLH"/>
    <property type="match status" value="1"/>
</dbReference>
<dbReference type="GO" id="GO:0052689">
    <property type="term" value="F:carboxylic ester hydrolase activity"/>
    <property type="evidence" value="ECO:0007669"/>
    <property type="project" value="UniProtKB-ARBA"/>
</dbReference>
<dbReference type="SUPFAM" id="SSF53474">
    <property type="entry name" value="alpha/beta-Hydrolases"/>
    <property type="match status" value="1"/>
</dbReference>
<dbReference type="InterPro" id="IPR002925">
    <property type="entry name" value="Dienelactn_hydro"/>
</dbReference>
<dbReference type="Proteomes" id="UP000637643">
    <property type="component" value="Unassembled WGS sequence"/>
</dbReference>
<gene>
    <name evidence="3" type="ORF">GCM10010912_03640</name>
</gene>
<keyword evidence="1" id="KW-0378">Hydrolase</keyword>
<evidence type="ECO:0000313" key="3">
    <source>
        <dbReference type="EMBL" id="GGF61728.1"/>
    </source>
</evidence>
<accession>A0A917FAX8</accession>
<dbReference type="AlphaFoldDB" id="A0A917FAX8"/>
<dbReference type="InterPro" id="IPR050261">
    <property type="entry name" value="FrsA_esterase"/>
</dbReference>
<dbReference type="EMBL" id="BMKR01000002">
    <property type="protein sequence ID" value="GGF61728.1"/>
    <property type="molecule type" value="Genomic_DNA"/>
</dbReference>
<evidence type="ECO:0000256" key="1">
    <source>
        <dbReference type="ARBA" id="ARBA00022801"/>
    </source>
</evidence>
<evidence type="ECO:0000259" key="2">
    <source>
        <dbReference type="Pfam" id="PF01738"/>
    </source>
</evidence>
<feature type="domain" description="Dienelactone hydrolase" evidence="2">
    <location>
        <begin position="125"/>
        <end position="232"/>
    </location>
</feature>